<protein>
    <submittedName>
        <fullName evidence="2">Uncharacterized protein</fullName>
    </submittedName>
</protein>
<name>A0A409WEF1_9AGAR</name>
<feature type="compositionally biased region" description="Low complexity" evidence="1">
    <location>
        <begin position="115"/>
        <end position="129"/>
    </location>
</feature>
<reference evidence="2 3" key="1">
    <citation type="journal article" date="2018" name="Evol. Lett.">
        <title>Horizontal gene cluster transfer increased hallucinogenic mushroom diversity.</title>
        <authorList>
            <person name="Reynolds H.T."/>
            <person name="Vijayakumar V."/>
            <person name="Gluck-Thaler E."/>
            <person name="Korotkin H.B."/>
            <person name="Matheny P.B."/>
            <person name="Slot J.C."/>
        </authorList>
    </citation>
    <scope>NUCLEOTIDE SEQUENCE [LARGE SCALE GENOMIC DNA]</scope>
    <source>
        <strain evidence="2 3">SRW20</strain>
    </source>
</reference>
<feature type="region of interest" description="Disordered" evidence="1">
    <location>
        <begin position="167"/>
        <end position="188"/>
    </location>
</feature>
<dbReference type="InParanoid" id="A0A409WEF1"/>
<organism evidence="2 3">
    <name type="scientific">Gymnopilus dilepis</name>
    <dbReference type="NCBI Taxonomy" id="231916"/>
    <lineage>
        <taxon>Eukaryota</taxon>
        <taxon>Fungi</taxon>
        <taxon>Dikarya</taxon>
        <taxon>Basidiomycota</taxon>
        <taxon>Agaricomycotina</taxon>
        <taxon>Agaricomycetes</taxon>
        <taxon>Agaricomycetidae</taxon>
        <taxon>Agaricales</taxon>
        <taxon>Agaricineae</taxon>
        <taxon>Hymenogastraceae</taxon>
        <taxon>Gymnopilus</taxon>
    </lineage>
</organism>
<evidence type="ECO:0000256" key="1">
    <source>
        <dbReference type="SAM" id="MobiDB-lite"/>
    </source>
</evidence>
<accession>A0A409WEF1</accession>
<dbReference type="Proteomes" id="UP000284706">
    <property type="component" value="Unassembled WGS sequence"/>
</dbReference>
<keyword evidence="3" id="KW-1185">Reference proteome</keyword>
<dbReference type="EMBL" id="NHYE01005107">
    <property type="protein sequence ID" value="PPQ76894.1"/>
    <property type="molecule type" value="Genomic_DNA"/>
</dbReference>
<dbReference type="AlphaFoldDB" id="A0A409WEF1"/>
<dbReference type="OrthoDB" id="3025143at2759"/>
<evidence type="ECO:0000313" key="2">
    <source>
        <dbReference type="EMBL" id="PPQ76894.1"/>
    </source>
</evidence>
<dbReference type="STRING" id="231916.A0A409WEF1"/>
<comment type="caution">
    <text evidence="2">The sequence shown here is derived from an EMBL/GenBank/DDBJ whole genome shotgun (WGS) entry which is preliminary data.</text>
</comment>
<dbReference type="Gene3D" id="3.60.130.30">
    <property type="match status" value="1"/>
</dbReference>
<feature type="compositionally biased region" description="Basic and acidic residues" evidence="1">
    <location>
        <begin position="233"/>
        <end position="254"/>
    </location>
</feature>
<gene>
    <name evidence="2" type="ORF">CVT26_000664</name>
</gene>
<feature type="region of interest" description="Disordered" evidence="1">
    <location>
        <begin position="93"/>
        <end position="129"/>
    </location>
</feature>
<proteinExistence type="predicted"/>
<evidence type="ECO:0000313" key="3">
    <source>
        <dbReference type="Proteomes" id="UP000284706"/>
    </source>
</evidence>
<feature type="region of interest" description="Disordered" evidence="1">
    <location>
        <begin position="200"/>
        <end position="257"/>
    </location>
</feature>
<sequence length="577" mass="63530">MLSEECLIPFSSLSSLRNLYTYQGSFTDSDLDDDYFHKVPFKTRWQEEGPPIASVNPHFDFGELLSCLLTIEPPPSSPLGALSSISHSDPLPDCDPFDLSPLTSPEASDDEWDGSSASPSCPSSLVSDTSIPLQPYAEHQAHACQPAPSVSPPKIGKHNLEGIAAATARPLPRSTVPSPPLSGSIPGRTTEVLLSDHAGDVEEERGEASSPPQSLFHKKRQRASNHQNRNLKRQQERRETFSHYEPRANPKKDSAPPIQINLETEKCSKSAAAFIGLNDVSGTKKALKVEDFVGENSKYKFDYVPWNGKKVAFLAGQPDEEKWPLLMQEAAEALESNRPRLSIPKSELVHRRGAFPAVPCGVSHGGGSTCPGNLRHNKETAAVVEELCGMDCFRRLAGFASSVMASKVPKLYQYYVEHLAKLHERHPELKRLFPSSVFAAASFNFGPRTTCRKHKDFANLPFGLCSVTALGNFDPRAGGHLVLWECKLVIEFPAGSTILLPSAIIAHSNTAIQSNEQRYSFAQYTAGGLFRWVSNECMLSSDYYASLSAEELEVVERANLERWRYGLSLFEQLETSS</sequence>